<comment type="caution">
    <text evidence="7">Lacks conserved residue(s) required for the propagation of feature annotation.</text>
</comment>
<dbReference type="EC" id="3.6.1.66" evidence="7"/>
<dbReference type="InterPro" id="IPR020922">
    <property type="entry name" value="dITP/XTP_pyrophosphatase"/>
</dbReference>
<comment type="subunit">
    <text evidence="7">Homodimer.</text>
</comment>
<dbReference type="PANTHER" id="PTHR11067">
    <property type="entry name" value="INOSINE TRIPHOSPHATE PYROPHOSPHATASE/HAM1 PROTEIN"/>
    <property type="match status" value="1"/>
</dbReference>
<evidence type="ECO:0000256" key="6">
    <source>
        <dbReference type="ARBA" id="ARBA00023080"/>
    </source>
</evidence>
<dbReference type="Gene3D" id="3.90.950.10">
    <property type="match status" value="1"/>
</dbReference>
<keyword evidence="5 7" id="KW-0460">Magnesium</keyword>
<evidence type="ECO:0000256" key="5">
    <source>
        <dbReference type="ARBA" id="ARBA00022842"/>
    </source>
</evidence>
<reference evidence="9 10" key="1">
    <citation type="submission" date="2023-07" db="EMBL/GenBank/DDBJ databases">
        <title>Genomic Encyclopedia of Type Strains, Phase IV (KMG-IV): sequencing the most valuable type-strain genomes for metagenomic binning, comparative biology and taxonomic classification.</title>
        <authorList>
            <person name="Goeker M."/>
        </authorList>
    </citation>
    <scope>NUCLEOTIDE SEQUENCE [LARGE SCALE GENOMIC DNA]</scope>
    <source>
        <strain evidence="9 10">DSM 12751</strain>
    </source>
</reference>
<accession>A0ABT9W1Z8</accession>
<keyword evidence="4 7" id="KW-0378">Hydrolase</keyword>
<evidence type="ECO:0000313" key="9">
    <source>
        <dbReference type="EMBL" id="MDQ0167135.1"/>
    </source>
</evidence>
<comment type="function">
    <text evidence="7">Pyrophosphatase that catalyzes the hydrolysis of nucleoside triphosphates to their monophosphate derivatives, with a high preference for the non-canonical purine nucleotides XTP (xanthosine triphosphate), dITP (deoxyinosine triphosphate) and ITP. Seems to function as a house-cleaning enzyme that removes non-canonical purine nucleotides from the nucleotide pool, thus preventing their incorporation into DNA/RNA and avoiding chromosomal lesions.</text>
</comment>
<evidence type="ECO:0000256" key="1">
    <source>
        <dbReference type="ARBA" id="ARBA00008023"/>
    </source>
</evidence>
<protein>
    <recommendedName>
        <fullName evidence="7">dITP/XTP pyrophosphatase</fullName>
        <ecNumber evidence="7">3.6.1.66</ecNumber>
    </recommendedName>
    <alternativeName>
        <fullName evidence="7">Non-canonical purine NTP pyrophosphatase</fullName>
    </alternativeName>
    <alternativeName>
        <fullName evidence="7">Non-standard purine NTP pyrophosphatase</fullName>
    </alternativeName>
    <alternativeName>
        <fullName evidence="7">Nucleoside-triphosphate diphosphatase</fullName>
    </alternativeName>
    <alternativeName>
        <fullName evidence="7">Nucleoside-triphosphate pyrophosphatase</fullName>
        <shortName evidence="7">NTPase</shortName>
    </alternativeName>
</protein>
<keyword evidence="3 7" id="KW-0547">Nucleotide-binding</keyword>
<dbReference type="CDD" id="cd00515">
    <property type="entry name" value="HAM1"/>
    <property type="match status" value="1"/>
</dbReference>
<feature type="binding site" evidence="7">
    <location>
        <position position="74"/>
    </location>
    <ligand>
        <name>substrate</name>
    </ligand>
</feature>
<name>A0ABT9W1Z8_9BACI</name>
<evidence type="ECO:0000256" key="3">
    <source>
        <dbReference type="ARBA" id="ARBA00022741"/>
    </source>
</evidence>
<keyword evidence="10" id="KW-1185">Reference proteome</keyword>
<dbReference type="SUPFAM" id="SSF52972">
    <property type="entry name" value="ITPase-like"/>
    <property type="match status" value="1"/>
</dbReference>
<evidence type="ECO:0000313" key="10">
    <source>
        <dbReference type="Proteomes" id="UP001235840"/>
    </source>
</evidence>
<dbReference type="InterPro" id="IPR002637">
    <property type="entry name" value="RdgB/HAM1"/>
</dbReference>
<dbReference type="HAMAP" id="MF_01405">
    <property type="entry name" value="Non_canon_purine_NTPase"/>
    <property type="match status" value="1"/>
</dbReference>
<proteinExistence type="inferred from homology"/>
<evidence type="ECO:0000256" key="8">
    <source>
        <dbReference type="RuleBase" id="RU003781"/>
    </source>
</evidence>
<feature type="binding site" evidence="7">
    <location>
        <begin position="182"/>
        <end position="183"/>
    </location>
    <ligand>
        <name>substrate</name>
    </ligand>
</feature>
<feature type="binding site" evidence="7">
    <location>
        <begin position="154"/>
        <end position="157"/>
    </location>
    <ligand>
        <name>substrate</name>
    </ligand>
</feature>
<dbReference type="GO" id="GO:0036220">
    <property type="term" value="F:ITP diphosphatase activity"/>
    <property type="evidence" value="ECO:0007669"/>
    <property type="project" value="UniProtKB-EC"/>
</dbReference>
<evidence type="ECO:0000256" key="4">
    <source>
        <dbReference type="ARBA" id="ARBA00022801"/>
    </source>
</evidence>
<comment type="catalytic activity">
    <reaction evidence="7">
        <text>dITP + H2O = dIMP + diphosphate + H(+)</text>
        <dbReference type="Rhea" id="RHEA:28342"/>
        <dbReference type="ChEBI" id="CHEBI:15377"/>
        <dbReference type="ChEBI" id="CHEBI:15378"/>
        <dbReference type="ChEBI" id="CHEBI:33019"/>
        <dbReference type="ChEBI" id="CHEBI:61194"/>
        <dbReference type="ChEBI" id="CHEBI:61382"/>
        <dbReference type="EC" id="3.6.1.66"/>
    </reaction>
</comment>
<keyword evidence="2 7" id="KW-0479">Metal-binding</keyword>
<comment type="caution">
    <text evidence="9">The sequence shown here is derived from an EMBL/GenBank/DDBJ whole genome shotgun (WGS) entry which is preliminary data.</text>
</comment>
<gene>
    <name evidence="9" type="ORF">J2S11_003060</name>
</gene>
<comment type="catalytic activity">
    <reaction evidence="7">
        <text>XTP + H2O = XMP + diphosphate + H(+)</text>
        <dbReference type="Rhea" id="RHEA:28610"/>
        <dbReference type="ChEBI" id="CHEBI:15377"/>
        <dbReference type="ChEBI" id="CHEBI:15378"/>
        <dbReference type="ChEBI" id="CHEBI:33019"/>
        <dbReference type="ChEBI" id="CHEBI:57464"/>
        <dbReference type="ChEBI" id="CHEBI:61314"/>
        <dbReference type="EC" id="3.6.1.66"/>
    </reaction>
</comment>
<dbReference type="NCBIfam" id="TIGR00042">
    <property type="entry name" value="RdgB/HAM1 family non-canonical purine NTP pyrophosphatase"/>
    <property type="match status" value="1"/>
</dbReference>
<comment type="similarity">
    <text evidence="1 7 8">Belongs to the HAM1 NTPase family.</text>
</comment>
<keyword evidence="6 7" id="KW-0546">Nucleotide metabolism</keyword>
<evidence type="ECO:0000256" key="7">
    <source>
        <dbReference type="HAMAP-Rule" id="MF_01405"/>
    </source>
</evidence>
<dbReference type="Proteomes" id="UP001235840">
    <property type="component" value="Unassembled WGS sequence"/>
</dbReference>
<evidence type="ECO:0000256" key="2">
    <source>
        <dbReference type="ARBA" id="ARBA00022723"/>
    </source>
</evidence>
<dbReference type="PANTHER" id="PTHR11067:SF9">
    <property type="entry name" value="INOSINE TRIPHOSPHATE PYROPHOSPHATASE"/>
    <property type="match status" value="1"/>
</dbReference>
<dbReference type="RefSeq" id="WP_307395881.1">
    <property type="nucleotide sequence ID" value="NZ_BAAADK010000046.1"/>
</dbReference>
<feature type="binding site" evidence="7">
    <location>
        <position position="73"/>
    </location>
    <ligand>
        <name>Mg(2+)</name>
        <dbReference type="ChEBI" id="CHEBI:18420"/>
    </ligand>
</feature>
<comment type="cofactor">
    <cofactor evidence="7">
        <name>Mg(2+)</name>
        <dbReference type="ChEBI" id="CHEBI:18420"/>
    </cofactor>
    <text evidence="7">Binds 1 Mg(2+) ion per subunit.</text>
</comment>
<feature type="binding site" evidence="7">
    <location>
        <position position="177"/>
    </location>
    <ligand>
        <name>substrate</name>
    </ligand>
</feature>
<dbReference type="InterPro" id="IPR029001">
    <property type="entry name" value="ITPase-like_fam"/>
</dbReference>
<sequence length="198" mass="21612">MSSNMEIIVATNNAGKIKEIKKILEPIGIKALSLDDINLDIDVVEDRDTLEGNAEKKATEIMEIVGKPVLADDSGLFVDALDGRPGVYSKRYAGGDSHQGNLKLLAELEGVPEEKRTAHFKSVICLAFPGESVLLAEGKLEGLIQHEEKGSNGFGYDPIFYLPQRGITLAEASNETKNQISHRALALEKLKETLLDRL</sequence>
<dbReference type="EMBL" id="JAUSTY010000013">
    <property type="protein sequence ID" value="MDQ0167135.1"/>
    <property type="molecule type" value="Genomic_DNA"/>
</dbReference>
<organism evidence="9 10">
    <name type="scientific">Caldalkalibacillus horti</name>
    <dbReference type="NCBI Taxonomy" id="77523"/>
    <lineage>
        <taxon>Bacteria</taxon>
        <taxon>Bacillati</taxon>
        <taxon>Bacillota</taxon>
        <taxon>Bacilli</taxon>
        <taxon>Bacillales</taxon>
        <taxon>Bacillaceae</taxon>
        <taxon>Caldalkalibacillus</taxon>
    </lineage>
</organism>
<feature type="binding site" evidence="7">
    <location>
        <begin position="11"/>
        <end position="16"/>
    </location>
    <ligand>
        <name>substrate</name>
    </ligand>
</feature>
<comment type="catalytic activity">
    <reaction evidence="7">
        <text>ITP + H2O = IMP + diphosphate + H(+)</text>
        <dbReference type="Rhea" id="RHEA:29399"/>
        <dbReference type="ChEBI" id="CHEBI:15377"/>
        <dbReference type="ChEBI" id="CHEBI:15378"/>
        <dbReference type="ChEBI" id="CHEBI:33019"/>
        <dbReference type="ChEBI" id="CHEBI:58053"/>
        <dbReference type="ChEBI" id="CHEBI:61402"/>
        <dbReference type="EC" id="3.6.1.66"/>
    </reaction>
</comment>
<dbReference type="Pfam" id="PF01725">
    <property type="entry name" value="Ham1p_like"/>
    <property type="match status" value="1"/>
</dbReference>
<feature type="active site" description="Proton acceptor" evidence="7">
    <location>
        <position position="73"/>
    </location>
</feature>